<dbReference type="SUPFAM" id="SSF56784">
    <property type="entry name" value="HAD-like"/>
    <property type="match status" value="1"/>
</dbReference>
<evidence type="ECO:0000313" key="3">
    <source>
        <dbReference type="EMBL" id="MDE8648124.1"/>
    </source>
</evidence>
<sequence length="183" mass="20425">MKVGFDLDGVLYPFDQALAEYFLDRGTRPEALPTPQSWHFYKDWGLKADGFDYTCHEATRYGDLFNCLPPYPGAADAVRKVKAAGHSIHIITARNYGNPGQAQSQTVKWLNRYGIPYDTLTFSSDKTIVTTDVYLDDKISNVESFKGTNTTGILLRRSWNNDCPATMMNVGSVSGYADYVLGL</sequence>
<feature type="active site" description="Nucleophile" evidence="2">
    <location>
        <position position="6"/>
    </location>
</feature>
<evidence type="ECO:0000313" key="4">
    <source>
        <dbReference type="Proteomes" id="UP001217325"/>
    </source>
</evidence>
<dbReference type="EMBL" id="JARDXE010000017">
    <property type="protein sequence ID" value="MDE8648124.1"/>
    <property type="molecule type" value="Genomic_DNA"/>
</dbReference>
<comment type="similarity">
    <text evidence="1">Belongs to the 5'(3')-deoxyribonucleotidase family.</text>
</comment>
<dbReference type="Proteomes" id="UP001217325">
    <property type="component" value="Unassembled WGS sequence"/>
</dbReference>
<organism evidence="3 4">
    <name type="scientific">Rhodococcus qingshengii</name>
    <dbReference type="NCBI Taxonomy" id="334542"/>
    <lineage>
        <taxon>Bacteria</taxon>
        <taxon>Bacillati</taxon>
        <taxon>Actinomycetota</taxon>
        <taxon>Actinomycetes</taxon>
        <taxon>Mycobacteriales</taxon>
        <taxon>Nocardiaceae</taxon>
        <taxon>Rhodococcus</taxon>
        <taxon>Rhodococcus erythropolis group</taxon>
    </lineage>
</organism>
<dbReference type="GO" id="GO:0009264">
    <property type="term" value="P:deoxyribonucleotide catabolic process"/>
    <property type="evidence" value="ECO:0007669"/>
    <property type="project" value="InterPro"/>
</dbReference>
<dbReference type="InterPro" id="IPR010708">
    <property type="entry name" value="5'(3')-deoxyribonucleotidase"/>
</dbReference>
<dbReference type="RefSeq" id="WP_275232361.1">
    <property type="nucleotide sequence ID" value="NZ_JARDXE010000017.1"/>
</dbReference>
<comment type="caution">
    <text evidence="3">The sequence shown here is derived from an EMBL/GenBank/DDBJ whole genome shotgun (WGS) entry which is preliminary data.</text>
</comment>
<feature type="active site" description="Proton donor" evidence="2">
    <location>
        <position position="8"/>
    </location>
</feature>
<proteinExistence type="inferred from homology"/>
<dbReference type="InterPro" id="IPR023214">
    <property type="entry name" value="HAD_sf"/>
</dbReference>
<evidence type="ECO:0008006" key="5">
    <source>
        <dbReference type="Google" id="ProtNLM"/>
    </source>
</evidence>
<reference evidence="3" key="1">
    <citation type="submission" date="2023-02" db="EMBL/GenBank/DDBJ databases">
        <title>A novel hydrolase synthesized by Rhodococcus erythropolis HQ is responsible for the detoxification of Zearalenone.</title>
        <authorList>
            <person name="Hu J."/>
            <person name="Xu J."/>
        </authorList>
    </citation>
    <scope>NUCLEOTIDE SEQUENCE</scope>
    <source>
        <strain evidence="3">HQ</strain>
    </source>
</reference>
<accession>A0AAW6LM98</accession>
<dbReference type="InterPro" id="IPR036412">
    <property type="entry name" value="HAD-like_sf"/>
</dbReference>
<evidence type="ECO:0000256" key="1">
    <source>
        <dbReference type="ARBA" id="ARBA00009589"/>
    </source>
</evidence>
<dbReference type="AlphaFoldDB" id="A0AAW6LM98"/>
<dbReference type="GO" id="GO:0008253">
    <property type="term" value="F:5'-nucleotidase activity"/>
    <property type="evidence" value="ECO:0007669"/>
    <property type="project" value="InterPro"/>
</dbReference>
<dbReference type="Gene3D" id="3.40.50.1000">
    <property type="entry name" value="HAD superfamily/HAD-like"/>
    <property type="match status" value="1"/>
</dbReference>
<dbReference type="Pfam" id="PF06941">
    <property type="entry name" value="NT5C"/>
    <property type="match status" value="1"/>
</dbReference>
<protein>
    <recommendedName>
        <fullName evidence="5">Nucleotidase</fullName>
    </recommendedName>
</protein>
<evidence type="ECO:0000256" key="2">
    <source>
        <dbReference type="PIRSR" id="PIRSR610708-1"/>
    </source>
</evidence>
<name>A0AAW6LM98_RHOSG</name>
<gene>
    <name evidence="3" type="ORF">PXH69_24460</name>
</gene>